<keyword evidence="11 16" id="KW-0573">Peptidoglycan synthesis</keyword>
<dbReference type="GO" id="GO:0071555">
    <property type="term" value="P:cell wall organization"/>
    <property type="evidence" value="ECO:0007669"/>
    <property type="project" value="UniProtKB-KW"/>
</dbReference>
<keyword evidence="13 16" id="KW-0131">Cell cycle</keyword>
<dbReference type="InterPro" id="IPR016167">
    <property type="entry name" value="FAD-bd_PCMH_sub1"/>
</dbReference>
<keyword evidence="7 16" id="KW-0285">Flavoprotein</keyword>
<evidence type="ECO:0000256" key="3">
    <source>
        <dbReference type="ARBA" id="ARBA00004496"/>
    </source>
</evidence>
<dbReference type="GO" id="GO:0009252">
    <property type="term" value="P:peptidoglycan biosynthetic process"/>
    <property type="evidence" value="ECO:0007669"/>
    <property type="project" value="UniProtKB-UniRule"/>
</dbReference>
<evidence type="ECO:0000256" key="16">
    <source>
        <dbReference type="HAMAP-Rule" id="MF_00037"/>
    </source>
</evidence>
<dbReference type="NCBIfam" id="NF010480">
    <property type="entry name" value="PRK13905.1"/>
    <property type="match status" value="1"/>
</dbReference>
<dbReference type="InterPro" id="IPR006094">
    <property type="entry name" value="Oxid_FAD_bind_N"/>
</dbReference>
<accession>A0A9D9DTY6</accession>
<comment type="similarity">
    <text evidence="16">Belongs to the MurB family.</text>
</comment>
<dbReference type="Proteomes" id="UP000823611">
    <property type="component" value="Unassembled WGS sequence"/>
</dbReference>
<evidence type="ECO:0000313" key="19">
    <source>
        <dbReference type="Proteomes" id="UP000823611"/>
    </source>
</evidence>
<evidence type="ECO:0000256" key="15">
    <source>
        <dbReference type="ARBA" id="ARBA00048914"/>
    </source>
</evidence>
<dbReference type="GO" id="GO:0071949">
    <property type="term" value="F:FAD binding"/>
    <property type="evidence" value="ECO:0007669"/>
    <property type="project" value="InterPro"/>
</dbReference>
<evidence type="ECO:0000256" key="1">
    <source>
        <dbReference type="ARBA" id="ARBA00001974"/>
    </source>
</evidence>
<reference evidence="18" key="2">
    <citation type="journal article" date="2021" name="PeerJ">
        <title>Extensive microbial diversity within the chicken gut microbiome revealed by metagenomics and culture.</title>
        <authorList>
            <person name="Gilroy R."/>
            <person name="Ravi A."/>
            <person name="Getino M."/>
            <person name="Pursley I."/>
            <person name="Horton D.L."/>
            <person name="Alikhan N.F."/>
            <person name="Baker D."/>
            <person name="Gharbi K."/>
            <person name="Hall N."/>
            <person name="Watson M."/>
            <person name="Adriaenssens E.M."/>
            <person name="Foster-Nyarko E."/>
            <person name="Jarju S."/>
            <person name="Secka A."/>
            <person name="Antonio M."/>
            <person name="Oren A."/>
            <person name="Chaudhuri R.R."/>
            <person name="La Ragione R."/>
            <person name="Hildebrand F."/>
            <person name="Pallen M.J."/>
        </authorList>
    </citation>
    <scope>NUCLEOTIDE SEQUENCE</scope>
    <source>
        <strain evidence="18">F6-4510</strain>
    </source>
</reference>
<comment type="pathway">
    <text evidence="4 16">Cell wall biogenesis; peptidoglycan biosynthesis.</text>
</comment>
<sequence>MTKVKGLIDVIGEDKVLFDEPMKNHISFKVGGNADAVVQPSNEEELSKVLKYVKENDIPYYIMGNGSNIIVGDKGFRGVIIKIFSRMCHIEVIGDTMDIKAGALMGVIGQKALENSLTGFEFGAGIPGTFGGAVCMNAGAYDGEMKDILLSVRVMTSDGEIKELDAKDLDLSYRHSIIQDTDYIVLSGKIKLKKGNYDDIKAKMSEFSASRREKQPLNYPSAGSTFKRPEGNFAGKLISDAGLKGYSVNGAEVSEKHAGFVINKDNAKAEDVLEVIKHCQKEVYEKFGVKLETEVKIIGEF</sequence>
<dbReference type="InterPro" id="IPR036635">
    <property type="entry name" value="MurB_C_sf"/>
</dbReference>
<evidence type="ECO:0000256" key="10">
    <source>
        <dbReference type="ARBA" id="ARBA00022960"/>
    </source>
</evidence>
<comment type="cofactor">
    <cofactor evidence="1 16">
        <name>FAD</name>
        <dbReference type="ChEBI" id="CHEBI:57692"/>
    </cofactor>
</comment>
<evidence type="ECO:0000256" key="2">
    <source>
        <dbReference type="ARBA" id="ARBA00003921"/>
    </source>
</evidence>
<reference evidence="18" key="1">
    <citation type="submission" date="2020-10" db="EMBL/GenBank/DDBJ databases">
        <authorList>
            <person name="Gilroy R."/>
        </authorList>
    </citation>
    <scope>NUCLEOTIDE SEQUENCE</scope>
    <source>
        <strain evidence="18">F6-4510</strain>
    </source>
</reference>
<comment type="function">
    <text evidence="2 16">Cell wall formation.</text>
</comment>
<dbReference type="PANTHER" id="PTHR21071">
    <property type="entry name" value="UDP-N-ACETYLENOLPYRUVOYLGLUCOSAMINE REDUCTASE"/>
    <property type="match status" value="1"/>
</dbReference>
<evidence type="ECO:0000256" key="9">
    <source>
        <dbReference type="ARBA" id="ARBA00022857"/>
    </source>
</evidence>
<evidence type="ECO:0000256" key="14">
    <source>
        <dbReference type="ARBA" id="ARBA00023316"/>
    </source>
</evidence>
<dbReference type="Pfam" id="PF02873">
    <property type="entry name" value="MurB_C"/>
    <property type="match status" value="1"/>
</dbReference>
<dbReference type="HAMAP" id="MF_00037">
    <property type="entry name" value="MurB"/>
    <property type="match status" value="1"/>
</dbReference>
<feature type="domain" description="FAD-binding PCMH-type" evidence="17">
    <location>
        <begin position="30"/>
        <end position="195"/>
    </location>
</feature>
<name>A0A9D9DTY6_9FIRM</name>
<keyword evidence="10 16" id="KW-0133">Cell shape</keyword>
<dbReference type="InterPro" id="IPR011601">
    <property type="entry name" value="MurB_C"/>
</dbReference>
<dbReference type="NCBIfam" id="TIGR00179">
    <property type="entry name" value="murB"/>
    <property type="match status" value="1"/>
</dbReference>
<dbReference type="PANTHER" id="PTHR21071:SF4">
    <property type="entry name" value="UDP-N-ACETYLENOLPYRUVOYLGLUCOSAMINE REDUCTASE"/>
    <property type="match status" value="1"/>
</dbReference>
<evidence type="ECO:0000256" key="5">
    <source>
        <dbReference type="ARBA" id="ARBA00022490"/>
    </source>
</evidence>
<evidence type="ECO:0000256" key="13">
    <source>
        <dbReference type="ARBA" id="ARBA00023306"/>
    </source>
</evidence>
<protein>
    <recommendedName>
        <fullName evidence="16">UDP-N-acetylenolpyruvoylglucosamine reductase</fullName>
        <ecNumber evidence="16">1.3.1.98</ecNumber>
    </recommendedName>
    <alternativeName>
        <fullName evidence="16">UDP-N-acetylmuramate dehydrogenase</fullName>
    </alternativeName>
</protein>
<evidence type="ECO:0000256" key="7">
    <source>
        <dbReference type="ARBA" id="ARBA00022630"/>
    </source>
</evidence>
<keyword evidence="14 16" id="KW-0961">Cell wall biogenesis/degradation</keyword>
<evidence type="ECO:0000256" key="6">
    <source>
        <dbReference type="ARBA" id="ARBA00022618"/>
    </source>
</evidence>
<comment type="caution">
    <text evidence="18">The sequence shown here is derived from an EMBL/GenBank/DDBJ whole genome shotgun (WGS) entry which is preliminary data.</text>
</comment>
<dbReference type="GO" id="GO:0008762">
    <property type="term" value="F:UDP-N-acetylmuramate dehydrogenase activity"/>
    <property type="evidence" value="ECO:0007669"/>
    <property type="project" value="UniProtKB-UniRule"/>
</dbReference>
<dbReference type="InterPro" id="IPR036318">
    <property type="entry name" value="FAD-bd_PCMH-like_sf"/>
</dbReference>
<dbReference type="GO" id="GO:0005829">
    <property type="term" value="C:cytosol"/>
    <property type="evidence" value="ECO:0007669"/>
    <property type="project" value="TreeGrafter"/>
</dbReference>
<dbReference type="GO" id="GO:0008360">
    <property type="term" value="P:regulation of cell shape"/>
    <property type="evidence" value="ECO:0007669"/>
    <property type="project" value="UniProtKB-KW"/>
</dbReference>
<keyword evidence="5 16" id="KW-0963">Cytoplasm</keyword>
<feature type="active site" evidence="16">
    <location>
        <position position="174"/>
    </location>
</feature>
<evidence type="ECO:0000256" key="11">
    <source>
        <dbReference type="ARBA" id="ARBA00022984"/>
    </source>
</evidence>
<feature type="active site" evidence="16">
    <location>
        <position position="294"/>
    </location>
</feature>
<dbReference type="GO" id="GO:0051301">
    <property type="term" value="P:cell division"/>
    <property type="evidence" value="ECO:0007669"/>
    <property type="project" value="UniProtKB-KW"/>
</dbReference>
<dbReference type="InterPro" id="IPR016169">
    <property type="entry name" value="FAD-bd_PCMH_sub2"/>
</dbReference>
<comment type="subcellular location">
    <subcellularLocation>
        <location evidence="3 16">Cytoplasm</location>
    </subcellularLocation>
</comment>
<dbReference type="SUPFAM" id="SSF56194">
    <property type="entry name" value="Uridine diphospho-N-Acetylenolpyruvylglucosamine reductase, MurB, C-terminal domain"/>
    <property type="match status" value="1"/>
</dbReference>
<dbReference type="EMBL" id="JADIMX010000039">
    <property type="protein sequence ID" value="MBO8434087.1"/>
    <property type="molecule type" value="Genomic_DNA"/>
</dbReference>
<dbReference type="InterPro" id="IPR016166">
    <property type="entry name" value="FAD-bd_PCMH"/>
</dbReference>
<keyword evidence="9 16" id="KW-0521">NADP</keyword>
<keyword evidence="8 16" id="KW-0274">FAD</keyword>
<evidence type="ECO:0000259" key="17">
    <source>
        <dbReference type="PROSITE" id="PS51387"/>
    </source>
</evidence>
<organism evidence="18 19">
    <name type="scientific">Candidatus Fimicola merdigallinarum</name>
    <dbReference type="NCBI Taxonomy" id="2840819"/>
    <lineage>
        <taxon>Bacteria</taxon>
        <taxon>Bacillati</taxon>
        <taxon>Bacillota</taxon>
        <taxon>Clostridia</taxon>
        <taxon>Lachnospirales</taxon>
        <taxon>Lachnospiraceae</taxon>
        <taxon>Lachnospiraceae incertae sedis</taxon>
        <taxon>Candidatus Fimicola</taxon>
    </lineage>
</organism>
<dbReference type="Pfam" id="PF01565">
    <property type="entry name" value="FAD_binding_4"/>
    <property type="match status" value="1"/>
</dbReference>
<comment type="catalytic activity">
    <reaction evidence="15 16">
        <text>UDP-N-acetyl-alpha-D-muramate + NADP(+) = UDP-N-acetyl-3-O-(1-carboxyvinyl)-alpha-D-glucosamine + NADPH + H(+)</text>
        <dbReference type="Rhea" id="RHEA:12248"/>
        <dbReference type="ChEBI" id="CHEBI:15378"/>
        <dbReference type="ChEBI" id="CHEBI:57783"/>
        <dbReference type="ChEBI" id="CHEBI:58349"/>
        <dbReference type="ChEBI" id="CHEBI:68483"/>
        <dbReference type="ChEBI" id="CHEBI:70757"/>
        <dbReference type="EC" id="1.3.1.98"/>
    </reaction>
</comment>
<evidence type="ECO:0000256" key="4">
    <source>
        <dbReference type="ARBA" id="ARBA00004752"/>
    </source>
</evidence>
<evidence type="ECO:0000256" key="8">
    <source>
        <dbReference type="ARBA" id="ARBA00022827"/>
    </source>
</evidence>
<dbReference type="Gene3D" id="3.90.78.10">
    <property type="entry name" value="UDP-N-acetylenolpyruvoylglucosamine reductase, C-terminal domain"/>
    <property type="match status" value="1"/>
</dbReference>
<dbReference type="Gene3D" id="3.30.43.10">
    <property type="entry name" value="Uridine Diphospho-n-acetylenolpyruvylglucosamine Reductase, domain 2"/>
    <property type="match status" value="1"/>
</dbReference>
<dbReference type="EC" id="1.3.1.98" evidence="16"/>
<dbReference type="Gene3D" id="3.30.465.10">
    <property type="match status" value="1"/>
</dbReference>
<dbReference type="SUPFAM" id="SSF56176">
    <property type="entry name" value="FAD-binding/transporter-associated domain-like"/>
    <property type="match status" value="1"/>
</dbReference>
<feature type="active site" description="Proton donor" evidence="16">
    <location>
        <position position="224"/>
    </location>
</feature>
<evidence type="ECO:0000313" key="18">
    <source>
        <dbReference type="EMBL" id="MBO8434087.1"/>
    </source>
</evidence>
<proteinExistence type="inferred from homology"/>
<keyword evidence="12 16" id="KW-0560">Oxidoreductase</keyword>
<dbReference type="InterPro" id="IPR003170">
    <property type="entry name" value="MurB"/>
</dbReference>
<dbReference type="AlphaFoldDB" id="A0A9D9DTY6"/>
<keyword evidence="6 16" id="KW-0132">Cell division</keyword>
<dbReference type="PROSITE" id="PS51387">
    <property type="entry name" value="FAD_PCMH"/>
    <property type="match status" value="1"/>
</dbReference>
<evidence type="ECO:0000256" key="12">
    <source>
        <dbReference type="ARBA" id="ARBA00023002"/>
    </source>
</evidence>
<gene>
    <name evidence="16 18" type="primary">murB</name>
    <name evidence="18" type="ORF">IAC55_02030</name>
</gene>